<evidence type="ECO:0000313" key="1">
    <source>
        <dbReference type="EMBL" id="PZX58196.1"/>
    </source>
</evidence>
<sequence length="54" mass="6545">MNLRLSINFYYRDEELCYFQIIRTINAYRDTLKGDFKYKVKAMNELTEGLVKKS</sequence>
<name>A0A2W7RGG5_9BACT</name>
<reference evidence="1 2" key="1">
    <citation type="submission" date="2018-06" db="EMBL/GenBank/DDBJ databases">
        <title>Genomic Encyclopedia of Archaeal and Bacterial Type Strains, Phase II (KMG-II): from individual species to whole genera.</title>
        <authorList>
            <person name="Goeker M."/>
        </authorList>
    </citation>
    <scope>NUCLEOTIDE SEQUENCE [LARGE SCALE GENOMIC DNA]</scope>
    <source>
        <strain evidence="1 2">DSM 19830</strain>
    </source>
</reference>
<protein>
    <submittedName>
        <fullName evidence="1">Uncharacterized protein</fullName>
    </submittedName>
</protein>
<gene>
    <name evidence="1" type="ORF">LV85_00382</name>
</gene>
<proteinExistence type="predicted"/>
<comment type="caution">
    <text evidence="1">The sequence shown here is derived from an EMBL/GenBank/DDBJ whole genome shotgun (WGS) entry which is preliminary data.</text>
</comment>
<dbReference type="AlphaFoldDB" id="A0A2W7RGG5"/>
<dbReference type="RefSeq" id="WP_158531123.1">
    <property type="nucleotide sequence ID" value="NZ_QKZT01000001.1"/>
</dbReference>
<organism evidence="1 2">
    <name type="scientific">Algoriphagus chordae</name>
    <dbReference type="NCBI Taxonomy" id="237019"/>
    <lineage>
        <taxon>Bacteria</taxon>
        <taxon>Pseudomonadati</taxon>
        <taxon>Bacteroidota</taxon>
        <taxon>Cytophagia</taxon>
        <taxon>Cytophagales</taxon>
        <taxon>Cyclobacteriaceae</taxon>
        <taxon>Algoriphagus</taxon>
    </lineage>
</organism>
<dbReference type="EMBL" id="QKZT01000001">
    <property type="protein sequence ID" value="PZX58196.1"/>
    <property type="molecule type" value="Genomic_DNA"/>
</dbReference>
<evidence type="ECO:0000313" key="2">
    <source>
        <dbReference type="Proteomes" id="UP000248882"/>
    </source>
</evidence>
<dbReference type="Proteomes" id="UP000248882">
    <property type="component" value="Unassembled WGS sequence"/>
</dbReference>
<accession>A0A2W7RGG5</accession>
<keyword evidence="2" id="KW-1185">Reference proteome</keyword>